<dbReference type="Proteomes" id="UP001597453">
    <property type="component" value="Unassembled WGS sequence"/>
</dbReference>
<evidence type="ECO:0000256" key="2">
    <source>
        <dbReference type="SAM" id="Phobius"/>
    </source>
</evidence>
<dbReference type="Pfam" id="PF02557">
    <property type="entry name" value="VanY"/>
    <property type="match status" value="1"/>
</dbReference>
<dbReference type="InterPro" id="IPR003709">
    <property type="entry name" value="VanY-like_core_dom"/>
</dbReference>
<dbReference type="PANTHER" id="PTHR34385">
    <property type="entry name" value="D-ALANYL-D-ALANINE CARBOXYPEPTIDASE"/>
    <property type="match status" value="1"/>
</dbReference>
<keyword evidence="2" id="KW-1133">Transmembrane helix</keyword>
<dbReference type="InterPro" id="IPR052179">
    <property type="entry name" value="DD-CPase-like"/>
</dbReference>
<keyword evidence="5" id="KW-1185">Reference proteome</keyword>
<dbReference type="CDD" id="cd14852">
    <property type="entry name" value="LD-carboxypeptidase"/>
    <property type="match status" value="1"/>
</dbReference>
<feature type="domain" description="D-alanyl-D-alanine carboxypeptidase-like core" evidence="3">
    <location>
        <begin position="132"/>
        <end position="260"/>
    </location>
</feature>
<dbReference type="PANTHER" id="PTHR34385:SF1">
    <property type="entry name" value="PEPTIDOGLYCAN L-ALANYL-D-GLUTAMATE ENDOPEPTIDASE CWLK"/>
    <property type="match status" value="1"/>
</dbReference>
<feature type="region of interest" description="Disordered" evidence="1">
    <location>
        <begin position="55"/>
        <end position="96"/>
    </location>
</feature>
<dbReference type="InterPro" id="IPR009045">
    <property type="entry name" value="Zn_M74/Hedgehog-like"/>
</dbReference>
<gene>
    <name evidence="4" type="ORF">ACFSUQ_07705</name>
</gene>
<comment type="caution">
    <text evidence="4">The sequence shown here is derived from an EMBL/GenBank/DDBJ whole genome shotgun (WGS) entry which is preliminary data.</text>
</comment>
<keyword evidence="4" id="KW-0121">Carboxypeptidase</keyword>
<dbReference type="GO" id="GO:0004180">
    <property type="term" value="F:carboxypeptidase activity"/>
    <property type="evidence" value="ECO:0007669"/>
    <property type="project" value="UniProtKB-KW"/>
</dbReference>
<feature type="compositionally biased region" description="Low complexity" evidence="1">
    <location>
        <begin position="55"/>
        <end position="88"/>
    </location>
</feature>
<evidence type="ECO:0000313" key="4">
    <source>
        <dbReference type="EMBL" id="MFD2675176.1"/>
    </source>
</evidence>
<keyword evidence="4" id="KW-0378">Hydrolase</keyword>
<dbReference type="SUPFAM" id="SSF55166">
    <property type="entry name" value="Hedgehog/DD-peptidase"/>
    <property type="match status" value="1"/>
</dbReference>
<accession>A0ABW5RKG0</accession>
<protein>
    <submittedName>
        <fullName evidence="4">D-alanyl-D-alanine carboxypeptidase family protein</fullName>
    </submittedName>
</protein>
<evidence type="ECO:0000259" key="3">
    <source>
        <dbReference type="Pfam" id="PF02557"/>
    </source>
</evidence>
<dbReference type="Gene3D" id="3.30.1380.10">
    <property type="match status" value="1"/>
</dbReference>
<organism evidence="4 5">
    <name type="scientific">Gulosibacter bifidus</name>
    <dbReference type="NCBI Taxonomy" id="272239"/>
    <lineage>
        <taxon>Bacteria</taxon>
        <taxon>Bacillati</taxon>
        <taxon>Actinomycetota</taxon>
        <taxon>Actinomycetes</taxon>
        <taxon>Micrococcales</taxon>
        <taxon>Microbacteriaceae</taxon>
        <taxon>Gulosibacter</taxon>
    </lineage>
</organism>
<feature type="transmembrane region" description="Helical" evidence="2">
    <location>
        <begin position="18"/>
        <end position="39"/>
    </location>
</feature>
<name>A0ABW5RKG0_9MICO</name>
<reference evidence="5" key="1">
    <citation type="journal article" date="2019" name="Int. J. Syst. Evol. Microbiol.">
        <title>The Global Catalogue of Microorganisms (GCM) 10K type strain sequencing project: providing services to taxonomists for standard genome sequencing and annotation.</title>
        <authorList>
            <consortium name="The Broad Institute Genomics Platform"/>
            <consortium name="The Broad Institute Genome Sequencing Center for Infectious Disease"/>
            <person name="Wu L."/>
            <person name="Ma J."/>
        </authorList>
    </citation>
    <scope>NUCLEOTIDE SEQUENCE [LARGE SCALE GENOMIC DNA]</scope>
    <source>
        <strain evidence="5">TISTR 1511</strain>
    </source>
</reference>
<dbReference type="EMBL" id="JBHUNF010000004">
    <property type="protein sequence ID" value="MFD2675176.1"/>
    <property type="molecule type" value="Genomic_DNA"/>
</dbReference>
<keyword evidence="2" id="KW-0472">Membrane</keyword>
<keyword evidence="4" id="KW-0645">Protease</keyword>
<sequence length="288" mass="30734">MDEQVSEQRSNPPAWKSAISWCSAAAVCALAAGGTVIAMQQLPNSQPMSILAPTASPLEATPTPTPSATATPTPTPTATPDASTPATPRYDTTSPDSITVLVNKQYPLSEENYAPSELVQMASIGVPSMNDHSLRREAADAIKELFQAAAKAGHELDMTSGFRDRDLQQQLYEGYIADLGQEGADATSARPGHSEHQTGLAADISAIGEGCALEACFGDTQAGQWLQQNAWKYGFILRFPKDGTAVTGYEYEPWHFRYIGVDAAKAYHDSGAKTYEEFLGAGPAPDYK</sequence>
<evidence type="ECO:0000256" key="1">
    <source>
        <dbReference type="SAM" id="MobiDB-lite"/>
    </source>
</evidence>
<keyword evidence="2" id="KW-0812">Transmembrane</keyword>
<dbReference type="RefSeq" id="WP_159421477.1">
    <property type="nucleotide sequence ID" value="NZ_JBHUNF010000004.1"/>
</dbReference>
<proteinExistence type="predicted"/>
<dbReference type="InterPro" id="IPR058193">
    <property type="entry name" value="VanY/YodJ_core_dom"/>
</dbReference>
<evidence type="ECO:0000313" key="5">
    <source>
        <dbReference type="Proteomes" id="UP001597453"/>
    </source>
</evidence>